<accession>A0A437GXG8</accession>
<dbReference type="PANTHER" id="PTHR48267">
    <property type="entry name" value="CUPREDOXIN SUPERFAMILY PROTEIN"/>
    <property type="match status" value="1"/>
</dbReference>
<dbReference type="AlphaFoldDB" id="A0A437GXG8"/>
<feature type="domain" description="Plastocyanin-like" evidence="2">
    <location>
        <begin position="382"/>
        <end position="515"/>
    </location>
</feature>
<dbReference type="OrthoDB" id="9757546at2"/>
<sequence>MGGHTASAFDGLPEQWFTQSKSGPGGKGPREVGPDFVSSTAEYPNDQQAATLWYHDHALGITRLNVYAGLAGFYLLKDDERLELEDRGVLPSGSYDLGMAIQDRAFTADGQLYYPAYKNDPLNGADQTVADVVPQAFFDTYGEDAPSIVPEFFGDTILVNGMVWPNLNVTAGSYEFRILNGSDSRFYVLTASNPAVAIYLVGTDGGLLPHAVTISDGDGEQETGEFVLVAPGDRVELVFDFSRLSAGDTVKLLNSGPLFEPFKGVAADGQLLGDAEAATADDPVGNIMQFTVTSGVTFHAELFDGADAVLLAANFSRLAADENGDGVADAASNIRNLGLFEGADQFGRVTPMLGKAEPGTITTSDEDATADFGPLSYNAEATERPLLGSTEQWNIFNFTADTHPVHLHLAQYQVVEKREIFFLDEDENGVPDDTTGDGNISYGVGSSPDYAAADIWIGDLMALRPEETGWQDTVHVDPNTMMSLVATFDLPGEYVWHCHILSHEDNEMMRPLIVDNLV</sequence>
<dbReference type="GO" id="GO:0016491">
    <property type="term" value="F:oxidoreductase activity"/>
    <property type="evidence" value="ECO:0007669"/>
    <property type="project" value="InterPro"/>
</dbReference>
<evidence type="ECO:0000313" key="3">
    <source>
        <dbReference type="EMBL" id="RVQ67102.1"/>
    </source>
</evidence>
<dbReference type="InterPro" id="IPR008972">
    <property type="entry name" value="Cupredoxin"/>
</dbReference>
<dbReference type="Gene3D" id="2.60.40.420">
    <property type="entry name" value="Cupredoxins - blue copper proteins"/>
    <property type="match status" value="3"/>
</dbReference>
<dbReference type="GO" id="GO:0005507">
    <property type="term" value="F:copper ion binding"/>
    <property type="evidence" value="ECO:0007669"/>
    <property type="project" value="InterPro"/>
</dbReference>
<dbReference type="InterPro" id="IPR011706">
    <property type="entry name" value="Cu-oxidase_C"/>
</dbReference>
<dbReference type="EMBL" id="RXOL01000003">
    <property type="protein sequence ID" value="RVQ67102.1"/>
    <property type="molecule type" value="Genomic_DNA"/>
</dbReference>
<reference evidence="3 4" key="1">
    <citation type="submission" date="2018-12" db="EMBL/GenBank/DDBJ databases">
        <title>Croceicoccus ponticola sp. nov., a lipolytic bacterium isolated from seawater.</title>
        <authorList>
            <person name="Yoon J.-H."/>
        </authorList>
    </citation>
    <scope>NUCLEOTIDE SEQUENCE [LARGE SCALE GENOMIC DNA]</scope>
    <source>
        <strain evidence="3 4">GM-16</strain>
    </source>
</reference>
<comment type="caution">
    <text evidence="3">The sequence shown here is derived from an EMBL/GenBank/DDBJ whole genome shotgun (WGS) entry which is preliminary data.</text>
</comment>
<dbReference type="PANTHER" id="PTHR48267:SF1">
    <property type="entry name" value="BILIRUBIN OXIDASE"/>
    <property type="match status" value="1"/>
</dbReference>
<evidence type="ECO:0000256" key="1">
    <source>
        <dbReference type="SAM" id="MobiDB-lite"/>
    </source>
</evidence>
<proteinExistence type="predicted"/>
<dbReference type="SUPFAM" id="SSF49503">
    <property type="entry name" value="Cupredoxins"/>
    <property type="match status" value="2"/>
</dbReference>
<dbReference type="Proteomes" id="UP000283003">
    <property type="component" value="Unassembled WGS sequence"/>
</dbReference>
<gene>
    <name evidence="3" type="ORF">EKN06_09280</name>
</gene>
<name>A0A437GXG8_9SPHN</name>
<dbReference type="RefSeq" id="WP_127612612.1">
    <property type="nucleotide sequence ID" value="NZ_RXOL01000003.1"/>
</dbReference>
<dbReference type="InterPro" id="IPR045087">
    <property type="entry name" value="Cu-oxidase_fam"/>
</dbReference>
<organism evidence="3 4">
    <name type="scientific">Croceicoccus ponticola</name>
    <dbReference type="NCBI Taxonomy" id="2217664"/>
    <lineage>
        <taxon>Bacteria</taxon>
        <taxon>Pseudomonadati</taxon>
        <taxon>Pseudomonadota</taxon>
        <taxon>Alphaproteobacteria</taxon>
        <taxon>Sphingomonadales</taxon>
        <taxon>Erythrobacteraceae</taxon>
        <taxon>Croceicoccus</taxon>
    </lineage>
</organism>
<protein>
    <recommendedName>
        <fullName evidence="2">Plastocyanin-like domain-containing protein</fullName>
    </recommendedName>
</protein>
<feature type="region of interest" description="Disordered" evidence="1">
    <location>
        <begin position="15"/>
        <end position="41"/>
    </location>
</feature>
<evidence type="ECO:0000313" key="4">
    <source>
        <dbReference type="Proteomes" id="UP000283003"/>
    </source>
</evidence>
<keyword evidence="4" id="KW-1185">Reference proteome</keyword>
<dbReference type="Pfam" id="PF07731">
    <property type="entry name" value="Cu-oxidase_2"/>
    <property type="match status" value="1"/>
</dbReference>
<evidence type="ECO:0000259" key="2">
    <source>
        <dbReference type="Pfam" id="PF07731"/>
    </source>
</evidence>